<protein>
    <submittedName>
        <fullName evidence="2">VOC family protein</fullName>
    </submittedName>
</protein>
<dbReference type="RefSeq" id="WP_282723732.1">
    <property type="nucleotide sequence ID" value="NZ_JASCQO010000055.1"/>
</dbReference>
<dbReference type="EMBL" id="JASCQO010000055">
    <property type="protein sequence ID" value="MDI5936322.1"/>
    <property type="molecule type" value="Genomic_DNA"/>
</dbReference>
<dbReference type="Proteomes" id="UP001244242">
    <property type="component" value="Unassembled WGS sequence"/>
</dbReference>
<dbReference type="InterPro" id="IPR028973">
    <property type="entry name" value="PhnB-like"/>
</dbReference>
<dbReference type="SUPFAM" id="SSF54593">
    <property type="entry name" value="Glyoxalase/Bleomycin resistance protein/Dihydroxybiphenyl dioxygenase"/>
    <property type="match status" value="1"/>
</dbReference>
<keyword evidence="3" id="KW-1185">Reference proteome</keyword>
<evidence type="ECO:0000313" key="3">
    <source>
        <dbReference type="Proteomes" id="UP001244242"/>
    </source>
</evidence>
<reference evidence="2 3" key="1">
    <citation type="submission" date="2023-04" db="EMBL/GenBank/DDBJ databases">
        <title>Halomonas strains isolated from rhizosphere soil.</title>
        <authorList>
            <person name="Xu L."/>
            <person name="Sun J.-Q."/>
        </authorList>
    </citation>
    <scope>NUCLEOTIDE SEQUENCE [LARGE SCALE GENOMIC DNA]</scope>
    <source>
        <strain evidence="2 3">LN1S58</strain>
    </source>
</reference>
<dbReference type="InterPro" id="IPR004360">
    <property type="entry name" value="Glyas_Fos-R_dOase_dom"/>
</dbReference>
<accession>A0ABT6VQQ4</accession>
<evidence type="ECO:0000259" key="1">
    <source>
        <dbReference type="Pfam" id="PF00903"/>
    </source>
</evidence>
<dbReference type="PANTHER" id="PTHR33990:SF1">
    <property type="entry name" value="PROTEIN YJDN"/>
    <property type="match status" value="1"/>
</dbReference>
<dbReference type="Pfam" id="PF00903">
    <property type="entry name" value="Glyoxalase"/>
    <property type="match status" value="1"/>
</dbReference>
<gene>
    <name evidence="2" type="ORF">QLQ84_21235</name>
</gene>
<proteinExistence type="predicted"/>
<sequence>MVSPYLNFAGNTEEAFGFYRSVFGGEFPMVLRYRDFGDNAMGAPDHELDKIAHMALPLGRDTMLMGTDVLESQAASLNMGNNFYISLEADSGAEATQLFDALAAGGQVEMPMQQTEWAEQFGICKDKFGVQWMVSYTGSVEFSVDKG</sequence>
<dbReference type="Gene3D" id="3.10.180.10">
    <property type="entry name" value="2,3-Dihydroxybiphenyl 1,2-Dioxygenase, domain 1"/>
    <property type="match status" value="1"/>
</dbReference>
<comment type="caution">
    <text evidence="2">The sequence shown here is derived from an EMBL/GenBank/DDBJ whole genome shotgun (WGS) entry which is preliminary data.</text>
</comment>
<dbReference type="PANTHER" id="PTHR33990">
    <property type="entry name" value="PROTEIN YJDN-RELATED"/>
    <property type="match status" value="1"/>
</dbReference>
<feature type="domain" description="Glyoxalase/fosfomycin resistance/dioxygenase" evidence="1">
    <location>
        <begin position="8"/>
        <end position="134"/>
    </location>
</feature>
<organism evidence="2 3">
    <name type="scientific">Halomonas kalidii</name>
    <dbReference type="NCBI Taxonomy" id="3043293"/>
    <lineage>
        <taxon>Bacteria</taxon>
        <taxon>Pseudomonadati</taxon>
        <taxon>Pseudomonadota</taxon>
        <taxon>Gammaproteobacteria</taxon>
        <taxon>Oceanospirillales</taxon>
        <taxon>Halomonadaceae</taxon>
        <taxon>Halomonas</taxon>
    </lineage>
</organism>
<dbReference type="InterPro" id="IPR029068">
    <property type="entry name" value="Glyas_Bleomycin-R_OHBP_Dase"/>
</dbReference>
<evidence type="ECO:0000313" key="2">
    <source>
        <dbReference type="EMBL" id="MDI5936322.1"/>
    </source>
</evidence>
<dbReference type="CDD" id="cd06588">
    <property type="entry name" value="PhnB_like"/>
    <property type="match status" value="1"/>
</dbReference>
<name>A0ABT6VQQ4_9GAMM</name>